<dbReference type="InterPro" id="IPR001789">
    <property type="entry name" value="Sig_transdc_resp-reg_receiver"/>
</dbReference>
<feature type="domain" description="CheB-type methylesterase" evidence="9">
    <location>
        <begin position="166"/>
        <end position="354"/>
    </location>
</feature>
<dbReference type="RefSeq" id="WP_011698509.1">
    <property type="nucleotide sequence ID" value="NC_008554.1"/>
</dbReference>
<dbReference type="InterPro" id="IPR008248">
    <property type="entry name" value="CheB-like"/>
</dbReference>
<evidence type="ECO:0000256" key="5">
    <source>
        <dbReference type="ARBA" id="ARBA00048267"/>
    </source>
</evidence>
<dbReference type="GO" id="GO:0006935">
    <property type="term" value="P:chemotaxis"/>
    <property type="evidence" value="ECO:0007669"/>
    <property type="project" value="UniProtKB-KW"/>
</dbReference>
<organism evidence="10 11">
    <name type="scientific">Syntrophobacter fumaroxidans (strain DSM 10017 / MPOB)</name>
    <dbReference type="NCBI Taxonomy" id="335543"/>
    <lineage>
        <taxon>Bacteria</taxon>
        <taxon>Pseudomonadati</taxon>
        <taxon>Thermodesulfobacteriota</taxon>
        <taxon>Syntrophobacteria</taxon>
        <taxon>Syntrophobacterales</taxon>
        <taxon>Syntrophobacteraceae</taxon>
        <taxon>Syntrophobacter</taxon>
    </lineage>
</organism>
<dbReference type="PIRSF" id="PIRSF000876">
    <property type="entry name" value="RR_chemtxs_CheB"/>
    <property type="match status" value="1"/>
</dbReference>
<dbReference type="PANTHER" id="PTHR42872">
    <property type="entry name" value="PROTEIN-GLUTAMATE METHYLESTERASE/PROTEIN-GLUTAMINE GLUTAMINASE"/>
    <property type="match status" value="1"/>
</dbReference>
<dbReference type="KEGG" id="sfu:Sfum_1652"/>
<evidence type="ECO:0000256" key="3">
    <source>
        <dbReference type="ARBA" id="ARBA00022801"/>
    </source>
</evidence>
<dbReference type="PROSITE" id="PS50122">
    <property type="entry name" value="CHEB"/>
    <property type="match status" value="1"/>
</dbReference>
<keyword evidence="7" id="KW-0597">Phosphoprotein</keyword>
<dbReference type="STRING" id="335543.Sfum_1652"/>
<feature type="domain" description="Response regulatory" evidence="8">
    <location>
        <begin position="14"/>
        <end position="130"/>
    </location>
</feature>
<name>A0LIT7_SYNFM</name>
<dbReference type="PROSITE" id="PS50110">
    <property type="entry name" value="RESPONSE_REGULATORY"/>
    <property type="match status" value="1"/>
</dbReference>
<keyword evidence="3 10" id="KW-0378">Hydrolase</keyword>
<keyword evidence="2" id="KW-0145">Chemotaxis</keyword>
<dbReference type="OrthoDB" id="9793421at2"/>
<dbReference type="AlphaFoldDB" id="A0LIT7"/>
<gene>
    <name evidence="10" type="ordered locus">Sfum_1652</name>
</gene>
<evidence type="ECO:0000256" key="6">
    <source>
        <dbReference type="PROSITE-ProRule" id="PRU00050"/>
    </source>
</evidence>
<dbReference type="InParanoid" id="A0LIT7"/>
<evidence type="ECO:0000313" key="10">
    <source>
        <dbReference type="EMBL" id="ABK17339.1"/>
    </source>
</evidence>
<dbReference type="eggNOG" id="COG2201">
    <property type="taxonomic scope" value="Bacteria"/>
</dbReference>
<dbReference type="CDD" id="cd17541">
    <property type="entry name" value="REC_CheB-like"/>
    <property type="match status" value="1"/>
</dbReference>
<dbReference type="SMART" id="SM00448">
    <property type="entry name" value="REC"/>
    <property type="match status" value="1"/>
</dbReference>
<comment type="catalytic activity">
    <reaction evidence="5">
        <text>[protein]-L-glutamate 5-O-methyl ester + H2O = L-glutamyl-[protein] + methanol + H(+)</text>
        <dbReference type="Rhea" id="RHEA:23236"/>
        <dbReference type="Rhea" id="RHEA-COMP:10208"/>
        <dbReference type="Rhea" id="RHEA-COMP:10311"/>
        <dbReference type="ChEBI" id="CHEBI:15377"/>
        <dbReference type="ChEBI" id="CHEBI:15378"/>
        <dbReference type="ChEBI" id="CHEBI:17790"/>
        <dbReference type="ChEBI" id="CHEBI:29973"/>
        <dbReference type="ChEBI" id="CHEBI:82795"/>
        <dbReference type="EC" id="3.1.1.61"/>
    </reaction>
</comment>
<dbReference type="EC" id="3.1.1.61" evidence="4"/>
<dbReference type="EMBL" id="CP000478">
    <property type="protein sequence ID" value="ABK17339.1"/>
    <property type="molecule type" value="Genomic_DNA"/>
</dbReference>
<reference evidence="10 11" key="1">
    <citation type="submission" date="2006-10" db="EMBL/GenBank/DDBJ databases">
        <title>Complete sequence of Syntrophobacter fumaroxidans MPOB.</title>
        <authorList>
            <consortium name="US DOE Joint Genome Institute"/>
            <person name="Copeland A."/>
            <person name="Lucas S."/>
            <person name="Lapidus A."/>
            <person name="Barry K."/>
            <person name="Detter J.C."/>
            <person name="Glavina del Rio T."/>
            <person name="Hammon N."/>
            <person name="Israni S."/>
            <person name="Pitluck S."/>
            <person name="Goltsman E.G."/>
            <person name="Martinez M."/>
            <person name="Schmutz J."/>
            <person name="Larimer F."/>
            <person name="Land M."/>
            <person name="Hauser L."/>
            <person name="Kyrpides N."/>
            <person name="Kim E."/>
            <person name="Boone D.R."/>
            <person name="Brockman F."/>
            <person name="Culley D."/>
            <person name="Ferry J."/>
            <person name="Gunsalus R."/>
            <person name="McInerney M.J."/>
            <person name="Morrison M."/>
            <person name="Plugge C."/>
            <person name="Rohlin L."/>
            <person name="Scholten J."/>
            <person name="Sieber J."/>
            <person name="Stams A.J.M."/>
            <person name="Worm P."/>
            <person name="Henstra A.M."/>
            <person name="Richardson P."/>
        </authorList>
    </citation>
    <scope>NUCLEOTIDE SEQUENCE [LARGE SCALE GENOMIC DNA]</scope>
    <source>
        <strain evidence="11">DSM 10017 / MPOB</strain>
    </source>
</reference>
<accession>A0LIT7</accession>
<dbReference type="GO" id="GO:0008984">
    <property type="term" value="F:protein-glutamate methylesterase activity"/>
    <property type="evidence" value="ECO:0007669"/>
    <property type="project" value="UniProtKB-EC"/>
</dbReference>
<dbReference type="SUPFAM" id="SSF52172">
    <property type="entry name" value="CheY-like"/>
    <property type="match status" value="1"/>
</dbReference>
<dbReference type="InterPro" id="IPR000673">
    <property type="entry name" value="Sig_transdc_resp-reg_Me-estase"/>
</dbReference>
<dbReference type="InterPro" id="IPR035909">
    <property type="entry name" value="CheB_C"/>
</dbReference>
<protein>
    <recommendedName>
        <fullName evidence="4">protein-glutamate methylesterase</fullName>
        <ecNumber evidence="4">3.1.1.61</ecNumber>
    </recommendedName>
</protein>
<evidence type="ECO:0000259" key="9">
    <source>
        <dbReference type="PROSITE" id="PS50122"/>
    </source>
</evidence>
<evidence type="ECO:0000256" key="2">
    <source>
        <dbReference type="ARBA" id="ARBA00022500"/>
    </source>
</evidence>
<dbReference type="InterPro" id="IPR011006">
    <property type="entry name" value="CheY-like_superfamily"/>
</dbReference>
<evidence type="ECO:0000259" key="8">
    <source>
        <dbReference type="PROSITE" id="PS50110"/>
    </source>
</evidence>
<dbReference type="PANTHER" id="PTHR42872:SF6">
    <property type="entry name" value="PROTEIN-GLUTAMATE METHYLESTERASE_PROTEIN-GLUTAMINE GLUTAMINASE"/>
    <property type="match status" value="1"/>
</dbReference>
<dbReference type="Gene3D" id="3.40.50.180">
    <property type="entry name" value="Methylesterase CheB, C-terminal domain"/>
    <property type="match status" value="1"/>
</dbReference>
<dbReference type="Proteomes" id="UP000001784">
    <property type="component" value="Chromosome"/>
</dbReference>
<keyword evidence="1" id="KW-0963">Cytoplasm</keyword>
<dbReference type="Pfam" id="PF01339">
    <property type="entry name" value="CheB_methylest"/>
    <property type="match status" value="1"/>
</dbReference>
<dbReference type="Pfam" id="PF00072">
    <property type="entry name" value="Response_reg"/>
    <property type="match status" value="1"/>
</dbReference>
<dbReference type="FunCoup" id="A0LIT7">
    <property type="interactions" value="331"/>
</dbReference>
<feature type="modified residue" description="4-aspartylphosphate" evidence="7">
    <location>
        <position position="65"/>
    </location>
</feature>
<dbReference type="GO" id="GO:0005737">
    <property type="term" value="C:cytoplasm"/>
    <property type="evidence" value="ECO:0007669"/>
    <property type="project" value="InterPro"/>
</dbReference>
<evidence type="ECO:0000256" key="4">
    <source>
        <dbReference type="ARBA" id="ARBA00039140"/>
    </source>
</evidence>
<comment type="caution">
    <text evidence="6">Lacks conserved residue(s) required for the propagation of feature annotation.</text>
</comment>
<dbReference type="SUPFAM" id="SSF52738">
    <property type="entry name" value="Methylesterase CheB, C-terminal domain"/>
    <property type="match status" value="1"/>
</dbReference>
<evidence type="ECO:0000313" key="11">
    <source>
        <dbReference type="Proteomes" id="UP000001784"/>
    </source>
</evidence>
<dbReference type="Gene3D" id="3.40.50.2300">
    <property type="match status" value="1"/>
</dbReference>
<proteinExistence type="predicted"/>
<evidence type="ECO:0000256" key="1">
    <source>
        <dbReference type="ARBA" id="ARBA00022490"/>
    </source>
</evidence>
<keyword evidence="11" id="KW-1185">Reference proteome</keyword>
<dbReference type="GO" id="GO:0000156">
    <property type="term" value="F:phosphorelay response regulator activity"/>
    <property type="evidence" value="ECO:0007669"/>
    <property type="project" value="InterPro"/>
</dbReference>
<dbReference type="HOGENOM" id="CLU_000445_51_0_7"/>
<sequence>MNVFSDHTRTSPVRTLVVDDAPLMRKVIQEILAKNRDIEVVGTAVHGQDCLDKIPQLKPEVVTLDIDMPVMNGITAVKNIMVRHQIPIVIISSLVQDGYFAFEALRLGVMDFLPKPSKVVNTDWASEEELVRMRVRAAAGMQVHRMRRVRRHKKSPVITDHRQTAPSSIVAMGTTLAGPNTIMHIVTQLNPEFSGAVVALQEIHPRILVPFCSYFNEISPLEVVPVTDSVPLCQGRVYLGSTFLGLRIGTSIENPDELMVYVPPNPEFPIDQLFESAAFQYKHGACAVLLTGVGVDGTEGMRAIKEQGGLTIAQDHECCVYPNLVENALQHNVVDALMTNKGIAGRLESWLQDKF</sequence>
<evidence type="ECO:0000256" key="7">
    <source>
        <dbReference type="PROSITE-ProRule" id="PRU00169"/>
    </source>
</evidence>